<dbReference type="OMA" id="PTWIGVC"/>
<evidence type="ECO:0000259" key="9">
    <source>
        <dbReference type="PROSITE" id="PS50850"/>
    </source>
</evidence>
<keyword evidence="11" id="KW-1185">Reference proteome</keyword>
<dbReference type="Gene3D" id="1.20.1250.20">
    <property type="entry name" value="MFS general substrate transporter like domains"/>
    <property type="match status" value="1"/>
</dbReference>
<keyword evidence="5 8" id="KW-1133">Transmembrane helix</keyword>
<evidence type="ECO:0000256" key="7">
    <source>
        <dbReference type="SAM" id="MobiDB-lite"/>
    </source>
</evidence>
<dbReference type="GO" id="GO:0022857">
    <property type="term" value="F:transmembrane transporter activity"/>
    <property type="evidence" value="ECO:0007669"/>
    <property type="project" value="InterPro"/>
</dbReference>
<feature type="domain" description="Major facilitator superfamily (MFS) profile" evidence="9">
    <location>
        <begin position="236"/>
        <end position="695"/>
    </location>
</feature>
<feature type="transmembrane region" description="Helical" evidence="8">
    <location>
        <begin position="402"/>
        <end position="425"/>
    </location>
</feature>
<feature type="transmembrane region" description="Helical" evidence="8">
    <location>
        <begin position="553"/>
        <end position="572"/>
    </location>
</feature>
<feature type="transmembrane region" description="Helical" evidence="8">
    <location>
        <begin position="328"/>
        <end position="352"/>
    </location>
</feature>
<dbReference type="Proteomes" id="UP000002668">
    <property type="component" value="Genome"/>
</dbReference>
<reference evidence="11" key="1">
    <citation type="journal article" date="2011" name="Nat. Commun.">
        <title>Effector diversification within compartments of the Leptosphaeria maculans genome affected by Repeat-Induced Point mutations.</title>
        <authorList>
            <person name="Rouxel T."/>
            <person name="Grandaubert J."/>
            <person name="Hane J.K."/>
            <person name="Hoede C."/>
            <person name="van de Wouw A.P."/>
            <person name="Couloux A."/>
            <person name="Dominguez V."/>
            <person name="Anthouard V."/>
            <person name="Bally P."/>
            <person name="Bourras S."/>
            <person name="Cozijnsen A.J."/>
            <person name="Ciuffetti L.M."/>
            <person name="Degrave A."/>
            <person name="Dilmaghani A."/>
            <person name="Duret L."/>
            <person name="Fudal I."/>
            <person name="Goodwin S.B."/>
            <person name="Gout L."/>
            <person name="Glaser N."/>
            <person name="Linglin J."/>
            <person name="Kema G.H.J."/>
            <person name="Lapalu N."/>
            <person name="Lawrence C.B."/>
            <person name="May K."/>
            <person name="Meyer M."/>
            <person name="Ollivier B."/>
            <person name="Poulain J."/>
            <person name="Schoch C.L."/>
            <person name="Simon A."/>
            <person name="Spatafora J.W."/>
            <person name="Stachowiak A."/>
            <person name="Turgeon B.G."/>
            <person name="Tyler B.M."/>
            <person name="Vincent D."/>
            <person name="Weissenbach J."/>
            <person name="Amselem J."/>
            <person name="Quesneville H."/>
            <person name="Oliver R.P."/>
            <person name="Wincker P."/>
            <person name="Balesdent M.-H."/>
            <person name="Howlett B.J."/>
        </authorList>
    </citation>
    <scope>NUCLEOTIDE SEQUENCE [LARGE SCALE GENOMIC DNA]</scope>
    <source>
        <strain evidence="11">JN3 / isolate v23.1.3 / race Av1-4-5-6-7-8</strain>
    </source>
</reference>
<dbReference type="PROSITE" id="PS50850">
    <property type="entry name" value="MFS"/>
    <property type="match status" value="1"/>
</dbReference>
<dbReference type="Pfam" id="PF07690">
    <property type="entry name" value="MFS_1"/>
    <property type="match status" value="1"/>
</dbReference>
<dbReference type="EMBL" id="FP929083">
    <property type="protein sequence ID" value="CBX92033.1"/>
    <property type="molecule type" value="Genomic_DNA"/>
</dbReference>
<keyword evidence="6 8" id="KW-0472">Membrane</keyword>
<organism evidence="11">
    <name type="scientific">Leptosphaeria maculans (strain JN3 / isolate v23.1.3 / race Av1-4-5-6-7-8)</name>
    <name type="common">Blackleg fungus</name>
    <name type="synonym">Phoma lingam</name>
    <dbReference type="NCBI Taxonomy" id="985895"/>
    <lineage>
        <taxon>Eukaryota</taxon>
        <taxon>Fungi</taxon>
        <taxon>Dikarya</taxon>
        <taxon>Ascomycota</taxon>
        <taxon>Pezizomycotina</taxon>
        <taxon>Dothideomycetes</taxon>
        <taxon>Pleosporomycetidae</taxon>
        <taxon>Pleosporales</taxon>
        <taxon>Pleosporineae</taxon>
        <taxon>Leptosphaeriaceae</taxon>
        <taxon>Plenodomus</taxon>
        <taxon>Plenodomus lingam/Leptosphaeria maculans species complex</taxon>
    </lineage>
</organism>
<dbReference type="PANTHER" id="PTHR23511:SF5">
    <property type="entry name" value="MAJOR FACILITATOR-TYPE TRANSPORTER HXNZ-RELATED"/>
    <property type="match status" value="1"/>
</dbReference>
<dbReference type="FunFam" id="1.20.1250.20:FF:000171">
    <property type="entry name" value="MFS general substrate transporter"/>
    <property type="match status" value="1"/>
</dbReference>
<keyword evidence="3" id="KW-0813">Transport</keyword>
<sequence>MSEPQQPSSSIFTVKDRTITKTLAGPLLFFPRTLCIPHPNTSITKSDDLFQAFLCSIYSTGQVTQASPAPPPTVTATVTSILHTSIAPQHLSTQQNEAAQLPIATTRLLPSTNMGQQLFINPFKRHHIDEFPGVLVPLADPTHRSSVNNPRASNATTHHPDNEKEHKDRDPSDTLTRPGSNASSTVVNSGMTVEALKAEVEAEVAASDTDTPYDRKSKVINRALQDMGMGRYQWQLFALCGCGWMADNLWLQGVALTLPQLSVEFGVSDTEVRYTTLALFLGLCIGASFWGIASDIIGRRLAFNCTLLLAGIFGLAAGGAPTWIGTCALYSCIGVGVGGSLPVDGTLFLEFLPQTSGNLLTLLSLFWPVGNLVASLLAWAYIPNFSCSSDTPLGLCRKEDNMGWRYLILTLGAITFTMFVARFFLFHLYESPKFLLSRGRQAEAVATVYGIAHYNKTHTWLTEDILNYVGGNPEATGEDVKLSVFEILKRSLSRFSLKRFSALFTNKTIGLTTGLLWFQWTTIGMAYPLFNAFLPQYLANSGGDFVNDTSTVYRNYAITAIVGVPGSLLACYTVDLMYIGRKGTMAIGTVITGVFVFLFTISSDSDFQLAFTCLEAFFQNIAYGVLYAYTPEVFPAPIRGTATGMSSFLNRIAGLCAPIIAIQAGNSNPKAPIYASGGLFIAAALSMLILPIETRGKQTFVEALV</sequence>
<evidence type="ECO:0000256" key="8">
    <source>
        <dbReference type="SAM" id="Phobius"/>
    </source>
</evidence>
<proteinExistence type="inferred from homology"/>
<evidence type="ECO:0000256" key="4">
    <source>
        <dbReference type="ARBA" id="ARBA00022692"/>
    </source>
</evidence>
<keyword evidence="4 8" id="KW-0812">Transmembrane</keyword>
<dbReference type="CDD" id="cd17316">
    <property type="entry name" value="MFS_SV2_like"/>
    <property type="match status" value="1"/>
</dbReference>
<evidence type="ECO:0000256" key="3">
    <source>
        <dbReference type="ARBA" id="ARBA00022448"/>
    </source>
</evidence>
<evidence type="ECO:0000313" key="11">
    <source>
        <dbReference type="Proteomes" id="UP000002668"/>
    </source>
</evidence>
<feature type="compositionally biased region" description="Polar residues" evidence="7">
    <location>
        <begin position="144"/>
        <end position="157"/>
    </location>
</feature>
<dbReference type="GeneID" id="13288764"/>
<feature type="transmembrane region" description="Helical" evidence="8">
    <location>
        <begin position="272"/>
        <end position="292"/>
    </location>
</feature>
<dbReference type="AlphaFoldDB" id="E5R563"/>
<dbReference type="SUPFAM" id="SSF103473">
    <property type="entry name" value="MFS general substrate transporter"/>
    <property type="match status" value="1"/>
</dbReference>
<feature type="transmembrane region" description="Helical" evidence="8">
    <location>
        <begin position="508"/>
        <end position="533"/>
    </location>
</feature>
<feature type="transmembrane region" description="Helical" evidence="8">
    <location>
        <begin position="301"/>
        <end position="322"/>
    </location>
</feature>
<dbReference type="InParanoid" id="E5R563"/>
<evidence type="ECO:0000256" key="2">
    <source>
        <dbReference type="ARBA" id="ARBA00008335"/>
    </source>
</evidence>
<dbReference type="InterPro" id="IPR011701">
    <property type="entry name" value="MFS"/>
</dbReference>
<feature type="compositionally biased region" description="Polar residues" evidence="7">
    <location>
        <begin position="173"/>
        <end position="188"/>
    </location>
</feature>
<feature type="transmembrane region" description="Helical" evidence="8">
    <location>
        <begin position="671"/>
        <end position="690"/>
    </location>
</feature>
<evidence type="ECO:0000313" key="10">
    <source>
        <dbReference type="EMBL" id="CBX92033.1"/>
    </source>
</evidence>
<feature type="transmembrane region" description="Helical" evidence="8">
    <location>
        <begin position="584"/>
        <end position="601"/>
    </location>
</feature>
<comment type="similarity">
    <text evidence="2">Belongs to the major facilitator superfamily.</text>
</comment>
<gene>
    <name evidence="10" type="ORF">LEMA_P047390.1</name>
</gene>
<feature type="region of interest" description="Disordered" evidence="7">
    <location>
        <begin position="141"/>
        <end position="188"/>
    </location>
</feature>
<dbReference type="OrthoDB" id="4139357at2759"/>
<evidence type="ECO:0000256" key="1">
    <source>
        <dbReference type="ARBA" id="ARBA00004141"/>
    </source>
</evidence>
<comment type="subcellular location">
    <subcellularLocation>
        <location evidence="1">Membrane</location>
        <topology evidence="1">Multi-pass membrane protein</topology>
    </subcellularLocation>
</comment>
<protein>
    <recommendedName>
        <fullName evidence="9">Major facilitator superfamily (MFS) profile domain-containing protein</fullName>
    </recommendedName>
</protein>
<evidence type="ECO:0000256" key="6">
    <source>
        <dbReference type="ARBA" id="ARBA00023136"/>
    </source>
</evidence>
<dbReference type="GO" id="GO:0016020">
    <property type="term" value="C:membrane"/>
    <property type="evidence" value="ECO:0007669"/>
    <property type="project" value="UniProtKB-SubCell"/>
</dbReference>
<dbReference type="eggNOG" id="KOG0253">
    <property type="taxonomic scope" value="Eukaryota"/>
</dbReference>
<feature type="transmembrane region" description="Helical" evidence="8">
    <location>
        <begin position="359"/>
        <end position="382"/>
    </location>
</feature>
<dbReference type="PANTHER" id="PTHR23511">
    <property type="entry name" value="SYNAPTIC VESICLE GLYCOPROTEIN 2"/>
    <property type="match status" value="1"/>
</dbReference>
<accession>E5R563</accession>
<name>E5R563_LEPMJ</name>
<dbReference type="VEuPathDB" id="FungiDB:LEMA_P047390.1"/>
<feature type="compositionally biased region" description="Basic and acidic residues" evidence="7">
    <location>
        <begin position="158"/>
        <end position="172"/>
    </location>
</feature>
<evidence type="ECO:0000256" key="5">
    <source>
        <dbReference type="ARBA" id="ARBA00022989"/>
    </source>
</evidence>
<dbReference type="InterPro" id="IPR036259">
    <property type="entry name" value="MFS_trans_sf"/>
</dbReference>
<dbReference type="InterPro" id="IPR020846">
    <property type="entry name" value="MFS_dom"/>
</dbReference>
<dbReference type="HOGENOM" id="CLU_001265_52_2_1"/>